<sequence>MAEDIEAKIRRLRELGRMATESEAPSPAAPPKPSPSKKPARRPRSLSSIRQKERRKRILIGASILIIIILLISVGVYSYIQSSKASKLENTRAEKIGELNRYFSSYNFSNSNCSQKAFQYKSLALSRITSANSLDELNSIDVRTYFDQAVTAYEKCVQEINQREYEKQLNQTKQQKIQEIELAFQPLLSLSLPDTLRTKAVATMKSLEEQVQSATTIEQVKSIKPDSYLLSLWKEYYLLEIDKIPGQDVILERNGEKSLISKDQAKTLISIVDNYQDLIGYKIAPVEWVEISLVLQRKDMNGALFAPGDRIKLYIRGANTTVVDGYLELMLLPVSEGGSISVSESQSQSSSTSTSSSTSYSESHSTSESPGGASISDSSSASDSYSNSQSGSQSSSASYSYSVNLAEILKAIAAGKIQASDEVKAQLQNYGWRLLDLEKSTGLQSMPETTRIMVIVKVPSIFVPDILENENSITIAKVIT</sequence>
<dbReference type="RefSeq" id="WP_062389185.1">
    <property type="nucleotide sequence ID" value="NZ_CP014750.1"/>
</dbReference>
<name>A0A142CVD6_9EURY</name>
<feature type="region of interest" description="Disordered" evidence="1">
    <location>
        <begin position="342"/>
        <end position="396"/>
    </location>
</feature>
<evidence type="ECO:0000313" key="3">
    <source>
        <dbReference type="EMBL" id="AMQ18738.1"/>
    </source>
</evidence>
<evidence type="ECO:0000256" key="1">
    <source>
        <dbReference type="SAM" id="MobiDB-lite"/>
    </source>
</evidence>
<dbReference type="Proteomes" id="UP000073604">
    <property type="component" value="Chromosome"/>
</dbReference>
<proteinExistence type="predicted"/>
<protein>
    <recommendedName>
        <fullName evidence="5">DUF515 domain-containing protein</fullName>
    </recommendedName>
</protein>
<keyword evidence="2" id="KW-1133">Transmembrane helix</keyword>
<dbReference type="EMBL" id="CP014750">
    <property type="protein sequence ID" value="AMQ18738.1"/>
    <property type="molecule type" value="Genomic_DNA"/>
</dbReference>
<keyword evidence="2" id="KW-0812">Transmembrane</keyword>
<feature type="compositionally biased region" description="Pro residues" evidence="1">
    <location>
        <begin position="27"/>
        <end position="36"/>
    </location>
</feature>
<keyword evidence="2" id="KW-0472">Membrane</keyword>
<dbReference type="InterPro" id="IPR007509">
    <property type="entry name" value="DUF515"/>
</dbReference>
<evidence type="ECO:0000313" key="4">
    <source>
        <dbReference type="Proteomes" id="UP000073604"/>
    </source>
</evidence>
<dbReference type="GeneID" id="27140064"/>
<gene>
    <name evidence="3" type="ORF">A0127_05910</name>
</gene>
<organism evidence="3 4">
    <name type="scientific">Thermococcus peptonophilus</name>
    <dbReference type="NCBI Taxonomy" id="53952"/>
    <lineage>
        <taxon>Archaea</taxon>
        <taxon>Methanobacteriati</taxon>
        <taxon>Methanobacteriota</taxon>
        <taxon>Thermococci</taxon>
        <taxon>Thermococcales</taxon>
        <taxon>Thermococcaceae</taxon>
        <taxon>Thermococcus</taxon>
    </lineage>
</organism>
<evidence type="ECO:0000256" key="2">
    <source>
        <dbReference type="SAM" id="Phobius"/>
    </source>
</evidence>
<dbReference type="KEGG" id="tpep:A0127_05910"/>
<evidence type="ECO:0008006" key="5">
    <source>
        <dbReference type="Google" id="ProtNLM"/>
    </source>
</evidence>
<reference evidence="4" key="1">
    <citation type="submission" date="2016-03" db="EMBL/GenBank/DDBJ databases">
        <authorList>
            <person name="Oger P.M."/>
        </authorList>
    </citation>
    <scope>NUCLEOTIDE SEQUENCE [LARGE SCALE GENOMIC DNA]</scope>
    <source>
        <strain evidence="4">OG-1</strain>
    </source>
</reference>
<feature type="transmembrane region" description="Helical" evidence="2">
    <location>
        <begin position="58"/>
        <end position="80"/>
    </location>
</feature>
<keyword evidence="4" id="KW-1185">Reference proteome</keyword>
<dbReference type="AlphaFoldDB" id="A0A142CVD6"/>
<dbReference type="PANTHER" id="PTHR34799">
    <property type="entry name" value="OS07G0656300 PROTEIN"/>
    <property type="match status" value="1"/>
</dbReference>
<dbReference type="PANTHER" id="PTHR34799:SF2">
    <property type="entry name" value="OS07G0656300 PROTEIN"/>
    <property type="match status" value="1"/>
</dbReference>
<dbReference type="Pfam" id="PF04415">
    <property type="entry name" value="DUF515"/>
    <property type="match status" value="1"/>
</dbReference>
<feature type="region of interest" description="Disordered" evidence="1">
    <location>
        <begin position="16"/>
        <end position="50"/>
    </location>
</feature>
<dbReference type="STRING" id="53952.A0127_05910"/>
<accession>A0A142CVD6</accession>
<dbReference type="OrthoDB" id="86242at2157"/>